<dbReference type="RefSeq" id="WP_146229235.1">
    <property type="nucleotide sequence ID" value="NZ_QGTL01000003.1"/>
</dbReference>
<evidence type="ECO:0000313" key="3">
    <source>
        <dbReference type="Proteomes" id="UP000246410"/>
    </source>
</evidence>
<name>A0A317NR83_9NOCA</name>
<accession>A0A317NR83</accession>
<dbReference type="EMBL" id="QGTL01000003">
    <property type="protein sequence ID" value="PWV77487.1"/>
    <property type="molecule type" value="Genomic_DNA"/>
</dbReference>
<comment type="caution">
    <text evidence="2">The sequence shown here is derived from an EMBL/GenBank/DDBJ whole genome shotgun (WGS) entry which is preliminary data.</text>
</comment>
<evidence type="ECO:0000256" key="1">
    <source>
        <dbReference type="SAM" id="Phobius"/>
    </source>
</evidence>
<keyword evidence="1" id="KW-0472">Membrane</keyword>
<keyword evidence="3" id="KW-1185">Reference proteome</keyword>
<reference evidence="2 3" key="1">
    <citation type="submission" date="2018-05" db="EMBL/GenBank/DDBJ databases">
        <title>Genomic Encyclopedia of Type Strains, Phase IV (KMG-IV): sequencing the most valuable type-strain genomes for metagenomic binning, comparative biology and taxonomic classification.</title>
        <authorList>
            <person name="Goeker M."/>
        </authorList>
    </citation>
    <scope>NUCLEOTIDE SEQUENCE [LARGE SCALE GENOMIC DNA]</scope>
    <source>
        <strain evidence="2 3">DSM 44717</strain>
    </source>
</reference>
<keyword evidence="1" id="KW-1133">Transmembrane helix</keyword>
<dbReference type="Proteomes" id="UP000246410">
    <property type="component" value="Unassembled WGS sequence"/>
</dbReference>
<feature type="transmembrane region" description="Helical" evidence="1">
    <location>
        <begin position="136"/>
        <end position="156"/>
    </location>
</feature>
<feature type="transmembrane region" description="Helical" evidence="1">
    <location>
        <begin position="32"/>
        <end position="55"/>
    </location>
</feature>
<sequence>MSTEVLARREPEVARHDLGPESVERWHPAVLVLFRFAFVTVGVGMAGAWLLHALLRTLGLPPATVAGVAEWTALGPLTDWIGAHVFDVRIDYAVTGSGDTAAKWIAVCSLILVAVPVTAVWSVLDRHRPNYVRLFAWFRLLLRFTLVSALLLYGMIKVLPTQMSFNLERLVEPFGHMSPMAVLWAQSSLSEPYEIALGAAEVTAALLLILPLTAGLGAVLAVLVALQVVLVNLTFDVPVKLFALQVLLFAAILAAPHLVRIVRALLGHHVPAHTPALPVTTPRGRRILSVTQVLLGLWLLCATTVEAYDGWHTYGGARPKSPLYGIWNVTEYSVAGEAVPALVDFRAPDDARLPSATERFRRIIFDIPQGMTAQRLDDSLVSFPARVDTERHTITLSKDTGHQWKIAVFDYVRPRPDQLILEGTLGGRAVRMRLDLVDLSQFPAVSRGFHWVQATPYYR</sequence>
<keyword evidence="1" id="KW-0812">Transmembrane</keyword>
<protein>
    <recommendedName>
        <fullName evidence="4">DoxX family protein</fullName>
    </recommendedName>
</protein>
<evidence type="ECO:0008006" key="4">
    <source>
        <dbReference type="Google" id="ProtNLM"/>
    </source>
</evidence>
<organism evidence="2 3">
    <name type="scientific">Nocardia neocaledoniensis</name>
    <dbReference type="NCBI Taxonomy" id="236511"/>
    <lineage>
        <taxon>Bacteria</taxon>
        <taxon>Bacillati</taxon>
        <taxon>Actinomycetota</taxon>
        <taxon>Actinomycetes</taxon>
        <taxon>Mycobacteriales</taxon>
        <taxon>Nocardiaceae</taxon>
        <taxon>Nocardia</taxon>
    </lineage>
</organism>
<feature type="transmembrane region" description="Helical" evidence="1">
    <location>
        <begin position="104"/>
        <end position="124"/>
    </location>
</feature>
<proteinExistence type="predicted"/>
<gene>
    <name evidence="2" type="ORF">DFR69_10384</name>
</gene>
<evidence type="ECO:0000313" key="2">
    <source>
        <dbReference type="EMBL" id="PWV77487.1"/>
    </source>
</evidence>
<feature type="transmembrane region" description="Helical" evidence="1">
    <location>
        <begin position="241"/>
        <end position="259"/>
    </location>
</feature>
<dbReference type="AlphaFoldDB" id="A0A317NR83"/>